<dbReference type="GO" id="GO:0071456">
    <property type="term" value="P:cellular response to hypoxia"/>
    <property type="evidence" value="ECO:0007669"/>
    <property type="project" value="TreeGrafter"/>
</dbReference>
<dbReference type="InterPro" id="IPR044862">
    <property type="entry name" value="Pro_4_hyd_alph_FE2OG_OXY"/>
</dbReference>
<reference evidence="8 9" key="1">
    <citation type="submission" date="2017-12" db="EMBL/GenBank/DDBJ databases">
        <title>The draft genome sequence of Brumimicrobium saltpan LHR20.</title>
        <authorList>
            <person name="Do Z.-J."/>
            <person name="Luo H.-R."/>
        </authorList>
    </citation>
    <scope>NUCLEOTIDE SEQUENCE [LARGE SCALE GENOMIC DNA]</scope>
    <source>
        <strain evidence="8 9">LHR20</strain>
    </source>
</reference>
<accession>A0A2I0R254</accession>
<organism evidence="8 9">
    <name type="scientific">Brumimicrobium salinarum</name>
    <dbReference type="NCBI Taxonomy" id="2058658"/>
    <lineage>
        <taxon>Bacteria</taxon>
        <taxon>Pseudomonadati</taxon>
        <taxon>Bacteroidota</taxon>
        <taxon>Flavobacteriia</taxon>
        <taxon>Flavobacteriales</taxon>
        <taxon>Crocinitomicaceae</taxon>
        <taxon>Brumimicrobium</taxon>
    </lineage>
</organism>
<dbReference type="PROSITE" id="PS51471">
    <property type="entry name" value="FE2OG_OXY"/>
    <property type="match status" value="1"/>
</dbReference>
<dbReference type="EMBL" id="PJNI01000009">
    <property type="protein sequence ID" value="PKR80652.1"/>
    <property type="molecule type" value="Genomic_DNA"/>
</dbReference>
<dbReference type="GO" id="GO:0031543">
    <property type="term" value="F:peptidyl-proline dioxygenase activity"/>
    <property type="evidence" value="ECO:0007669"/>
    <property type="project" value="TreeGrafter"/>
</dbReference>
<dbReference type="OrthoDB" id="9783171at2"/>
<evidence type="ECO:0000256" key="5">
    <source>
        <dbReference type="ARBA" id="ARBA00023002"/>
    </source>
</evidence>
<evidence type="ECO:0000256" key="2">
    <source>
        <dbReference type="ARBA" id="ARBA00022723"/>
    </source>
</evidence>
<keyword evidence="4" id="KW-0223">Dioxygenase</keyword>
<comment type="caution">
    <text evidence="8">The sequence shown here is derived from an EMBL/GenBank/DDBJ whole genome shotgun (WGS) entry which is preliminary data.</text>
</comment>
<protein>
    <submittedName>
        <fullName evidence="8">2OG-Fe(II) oxygenase</fullName>
    </submittedName>
</protein>
<dbReference type="PANTHER" id="PTHR12907">
    <property type="entry name" value="EGL NINE HOMOLOG-RELATED"/>
    <property type="match status" value="1"/>
</dbReference>
<feature type="domain" description="Fe2OG dioxygenase" evidence="7">
    <location>
        <begin position="92"/>
        <end position="188"/>
    </location>
</feature>
<proteinExistence type="predicted"/>
<dbReference type="GO" id="GO:0031418">
    <property type="term" value="F:L-ascorbic acid binding"/>
    <property type="evidence" value="ECO:0007669"/>
    <property type="project" value="UniProtKB-KW"/>
</dbReference>
<evidence type="ECO:0000313" key="8">
    <source>
        <dbReference type="EMBL" id="PKR80652.1"/>
    </source>
</evidence>
<dbReference type="InterPro" id="IPR051559">
    <property type="entry name" value="HIF_prolyl_hydroxylases"/>
</dbReference>
<sequence>MDLLAQQDYVIIDQFLNPEQLKNIHSFFEQKQYEGAFDKAAIGQSGSEKVIKEIRGDYTYWLNRDVDTQITPLFSVFEEVKNIINQLMYLSLADYEFHLAHYPKGSYYKKHLDQFDGRRNRMVSMIIYLNKDWQKGDGGELRVYPENNVPIDVEPLENRCVLFRSDVLFHEVLQANTSRKSITGWMLYQSTELPHLM</sequence>
<dbReference type="InterPro" id="IPR005123">
    <property type="entry name" value="Oxoglu/Fe-dep_dioxygenase_dom"/>
</dbReference>
<gene>
    <name evidence="8" type="ORF">CW751_09590</name>
</gene>
<keyword evidence="2" id="KW-0479">Metal-binding</keyword>
<keyword evidence="9" id="KW-1185">Reference proteome</keyword>
<comment type="cofactor">
    <cofactor evidence="1">
        <name>L-ascorbate</name>
        <dbReference type="ChEBI" id="CHEBI:38290"/>
    </cofactor>
</comment>
<evidence type="ECO:0000256" key="4">
    <source>
        <dbReference type="ARBA" id="ARBA00022964"/>
    </source>
</evidence>
<dbReference type="Gene3D" id="2.60.120.620">
    <property type="entry name" value="q2cbj1_9rhob like domain"/>
    <property type="match status" value="1"/>
</dbReference>
<evidence type="ECO:0000256" key="1">
    <source>
        <dbReference type="ARBA" id="ARBA00001961"/>
    </source>
</evidence>
<keyword evidence="6" id="KW-0408">Iron</keyword>
<dbReference type="Proteomes" id="UP000236654">
    <property type="component" value="Unassembled WGS sequence"/>
</dbReference>
<dbReference type="PANTHER" id="PTHR12907:SF26">
    <property type="entry name" value="HIF PROLYL HYDROXYLASE, ISOFORM C"/>
    <property type="match status" value="1"/>
</dbReference>
<evidence type="ECO:0000256" key="3">
    <source>
        <dbReference type="ARBA" id="ARBA00022896"/>
    </source>
</evidence>
<evidence type="ECO:0000313" key="9">
    <source>
        <dbReference type="Proteomes" id="UP000236654"/>
    </source>
</evidence>
<evidence type="ECO:0000256" key="6">
    <source>
        <dbReference type="ARBA" id="ARBA00023004"/>
    </source>
</evidence>
<keyword evidence="3" id="KW-0847">Vitamin C</keyword>
<dbReference type="AlphaFoldDB" id="A0A2I0R254"/>
<name>A0A2I0R254_9FLAO</name>
<dbReference type="InterPro" id="IPR006620">
    <property type="entry name" value="Pro_4_hyd_alph"/>
</dbReference>
<dbReference type="Pfam" id="PF13640">
    <property type="entry name" value="2OG-FeII_Oxy_3"/>
    <property type="match status" value="1"/>
</dbReference>
<dbReference type="GO" id="GO:0008198">
    <property type="term" value="F:ferrous iron binding"/>
    <property type="evidence" value="ECO:0007669"/>
    <property type="project" value="TreeGrafter"/>
</dbReference>
<keyword evidence="5" id="KW-0560">Oxidoreductase</keyword>
<evidence type="ECO:0000259" key="7">
    <source>
        <dbReference type="PROSITE" id="PS51471"/>
    </source>
</evidence>
<dbReference type="SMART" id="SM00702">
    <property type="entry name" value="P4Hc"/>
    <property type="match status" value="1"/>
</dbReference>